<dbReference type="Proteomes" id="UP000637423">
    <property type="component" value="Unassembled WGS sequence"/>
</dbReference>
<keyword evidence="2" id="KW-1185">Reference proteome</keyword>
<dbReference type="SUPFAM" id="SSF53756">
    <property type="entry name" value="UDP-Glycosyltransferase/glycogen phosphorylase"/>
    <property type="match status" value="1"/>
</dbReference>
<accession>A0A916XRC0</accession>
<evidence type="ECO:0000313" key="1">
    <source>
        <dbReference type="EMBL" id="GGC96027.1"/>
    </source>
</evidence>
<dbReference type="CDD" id="cd03801">
    <property type="entry name" value="GT4_PimA-like"/>
    <property type="match status" value="1"/>
</dbReference>
<gene>
    <name evidence="1" type="ORF">GCM10011396_49290</name>
</gene>
<comment type="caution">
    <text evidence="1">The sequence shown here is derived from an EMBL/GenBank/DDBJ whole genome shotgun (WGS) entry which is preliminary data.</text>
</comment>
<dbReference type="Gene3D" id="3.40.50.2000">
    <property type="entry name" value="Glycogen Phosphorylase B"/>
    <property type="match status" value="1"/>
</dbReference>
<protein>
    <submittedName>
        <fullName evidence="1">Glycosyl transferase</fullName>
    </submittedName>
</protein>
<organism evidence="1 2">
    <name type="scientific">Undibacterium terreum</name>
    <dbReference type="NCBI Taxonomy" id="1224302"/>
    <lineage>
        <taxon>Bacteria</taxon>
        <taxon>Pseudomonadati</taxon>
        <taxon>Pseudomonadota</taxon>
        <taxon>Betaproteobacteria</taxon>
        <taxon>Burkholderiales</taxon>
        <taxon>Oxalobacteraceae</taxon>
        <taxon>Undibacterium</taxon>
    </lineage>
</organism>
<dbReference type="RefSeq" id="WP_188568793.1">
    <property type="nucleotide sequence ID" value="NZ_BMED01000006.1"/>
</dbReference>
<evidence type="ECO:0000313" key="2">
    <source>
        <dbReference type="Proteomes" id="UP000637423"/>
    </source>
</evidence>
<name>A0A916XRC0_9BURK</name>
<proteinExistence type="predicted"/>
<reference evidence="1" key="1">
    <citation type="journal article" date="2014" name="Int. J. Syst. Evol. Microbiol.">
        <title>Complete genome sequence of Corynebacterium casei LMG S-19264T (=DSM 44701T), isolated from a smear-ripened cheese.</title>
        <authorList>
            <consortium name="US DOE Joint Genome Institute (JGI-PGF)"/>
            <person name="Walter F."/>
            <person name="Albersmeier A."/>
            <person name="Kalinowski J."/>
            <person name="Ruckert C."/>
        </authorList>
    </citation>
    <scope>NUCLEOTIDE SEQUENCE</scope>
    <source>
        <strain evidence="1">CGMCC 1.10998</strain>
    </source>
</reference>
<dbReference type="Pfam" id="PF13692">
    <property type="entry name" value="Glyco_trans_1_4"/>
    <property type="match status" value="1"/>
</dbReference>
<dbReference type="GO" id="GO:0016740">
    <property type="term" value="F:transferase activity"/>
    <property type="evidence" value="ECO:0007669"/>
    <property type="project" value="UniProtKB-KW"/>
</dbReference>
<sequence>MPTDMQPLKNVLIIGYVWPEPRSSAAGSRMMEFIHLFLQQQWQVTFASAAALSEHRAELPALGVSEVCIEVNSDSFDHFIAGLQPDMVLFDRFFTEEQFGWRVEKICPQALRVLDTVDLHSLRDARHGLLKQAQQGLGNEQQKQSAGPVRATQAELHEVMAVDDTAQREIAAIYRCDLSLLISDIERDFLQQHFSVPAYLLHHCALMSVASATANPGLEFEQRQHFISIGNFRHAPNWDAVLWLKHALWPAIRRQLPQAELHVYGSYPPPKATALHNPRQGFHVLGWADDAQRVMAQSRVCLAPLRFGAGIKGKLADAMLCGTPSVTTAIGSEGMSGTLPWAGVVAEDGDSFAAAAVALYQDQAAWQQAQQHGRDILQQRFARQDIAQGLLSRLSDARQNQSNCRQQNFTGAMLRHHLHKSTQYMSQWITAKNQLAGK</sequence>
<dbReference type="AlphaFoldDB" id="A0A916XRC0"/>
<keyword evidence="1" id="KW-0808">Transferase</keyword>
<reference evidence="1" key="2">
    <citation type="submission" date="2020-09" db="EMBL/GenBank/DDBJ databases">
        <authorList>
            <person name="Sun Q."/>
            <person name="Zhou Y."/>
        </authorList>
    </citation>
    <scope>NUCLEOTIDE SEQUENCE</scope>
    <source>
        <strain evidence="1">CGMCC 1.10998</strain>
    </source>
</reference>
<dbReference type="EMBL" id="BMED01000006">
    <property type="protein sequence ID" value="GGC96027.1"/>
    <property type="molecule type" value="Genomic_DNA"/>
</dbReference>